<accession>A0ABD1EQB1</accession>
<dbReference type="Proteomes" id="UP001566132">
    <property type="component" value="Unassembled WGS sequence"/>
</dbReference>
<keyword evidence="8" id="KW-0175">Coiled coil</keyword>
<feature type="transmembrane region" description="Helical" evidence="7">
    <location>
        <begin position="38"/>
        <end position="59"/>
    </location>
</feature>
<comment type="caution">
    <text evidence="9">The sequence shown here is derived from an EMBL/GenBank/DDBJ whole genome shotgun (WGS) entry which is preliminary data.</text>
</comment>
<keyword evidence="4 7" id="KW-0256">Endoplasmic reticulum</keyword>
<reference evidence="9 10" key="1">
    <citation type="submission" date="2024-05" db="EMBL/GenBank/DDBJ databases">
        <title>Genetic variation in Jamaican populations of the coffee berry borer (Hypothenemus hampei).</title>
        <authorList>
            <person name="Errbii M."/>
            <person name="Myrie A."/>
        </authorList>
    </citation>
    <scope>NUCLEOTIDE SEQUENCE [LARGE SCALE GENOMIC DNA]</scope>
    <source>
        <strain evidence="9">JA-Hopewell-2020-01-JO</strain>
        <tissue evidence="9">Whole body</tissue>
    </source>
</reference>
<protein>
    <recommendedName>
        <fullName evidence="7">Dolichol-phosphate mannosyltransferase subunit 3</fullName>
    </recommendedName>
</protein>
<feature type="coiled-coil region" evidence="8">
    <location>
        <begin position="64"/>
        <end position="91"/>
    </location>
</feature>
<evidence type="ECO:0000256" key="8">
    <source>
        <dbReference type="SAM" id="Coils"/>
    </source>
</evidence>
<sequence length="94" mass="10936">MTKLTEWLFAAGILIALWFSLLTNKITNNLVTNHYNLLLYSPIIFLGLFGLFALILVLYRVYTFNDCDEAAEELQKEIIQARTDLNRLGFKFKM</sequence>
<keyword evidence="10" id="KW-1185">Reference proteome</keyword>
<name>A0ABD1EQB1_HYPHA</name>
<evidence type="ECO:0000256" key="7">
    <source>
        <dbReference type="RuleBase" id="RU365085"/>
    </source>
</evidence>
<keyword evidence="6 7" id="KW-0472">Membrane</keyword>
<evidence type="ECO:0000256" key="6">
    <source>
        <dbReference type="ARBA" id="ARBA00023136"/>
    </source>
</evidence>
<dbReference type="AlphaFoldDB" id="A0ABD1EQB1"/>
<evidence type="ECO:0000256" key="4">
    <source>
        <dbReference type="ARBA" id="ARBA00022824"/>
    </source>
</evidence>
<dbReference type="PANTHER" id="PTHR16433:SF0">
    <property type="entry name" value="DOLICHOL-PHOSPHATE MANNOSYLTRANSFERASE SUBUNIT 3"/>
    <property type="match status" value="1"/>
</dbReference>
<evidence type="ECO:0000256" key="5">
    <source>
        <dbReference type="ARBA" id="ARBA00022989"/>
    </source>
</evidence>
<proteinExistence type="inferred from homology"/>
<evidence type="ECO:0000256" key="3">
    <source>
        <dbReference type="ARBA" id="ARBA00022692"/>
    </source>
</evidence>
<dbReference type="InterPro" id="IPR013174">
    <property type="entry name" value="DPM3"/>
</dbReference>
<feature type="transmembrane region" description="Helical" evidence="7">
    <location>
        <begin position="7"/>
        <end position="26"/>
    </location>
</feature>
<dbReference type="GO" id="GO:0005789">
    <property type="term" value="C:endoplasmic reticulum membrane"/>
    <property type="evidence" value="ECO:0007669"/>
    <property type="project" value="UniProtKB-SubCell"/>
</dbReference>
<evidence type="ECO:0000313" key="9">
    <source>
        <dbReference type="EMBL" id="KAL1500798.1"/>
    </source>
</evidence>
<comment type="similarity">
    <text evidence="2 7">Belongs to the DPM3 family.</text>
</comment>
<comment type="function">
    <text evidence="7">Stabilizer subunit of the dolichol-phosphate mannose (DPM) synthase complex; tethers catalytic subunit to the ER.</text>
</comment>
<evidence type="ECO:0000256" key="1">
    <source>
        <dbReference type="ARBA" id="ARBA00004477"/>
    </source>
</evidence>
<evidence type="ECO:0000256" key="2">
    <source>
        <dbReference type="ARBA" id="ARBA00010430"/>
    </source>
</evidence>
<dbReference type="Pfam" id="PF08285">
    <property type="entry name" value="DPM3"/>
    <property type="match status" value="1"/>
</dbReference>
<comment type="pathway">
    <text evidence="7">Protein modification; protein glycosylation.</text>
</comment>
<dbReference type="PANTHER" id="PTHR16433">
    <property type="entry name" value="DOLICHOL-PHOSPHATE MANNOSYLTRANSFERASE SUBUNIT 3"/>
    <property type="match status" value="1"/>
</dbReference>
<comment type="subunit">
    <text evidence="7">Component of the dolichol-phosphate mannose (DPM) synthase complex.</text>
</comment>
<dbReference type="EMBL" id="JBDJPC010000005">
    <property type="protein sequence ID" value="KAL1500798.1"/>
    <property type="molecule type" value="Genomic_DNA"/>
</dbReference>
<keyword evidence="5 7" id="KW-1133">Transmembrane helix</keyword>
<evidence type="ECO:0000313" key="10">
    <source>
        <dbReference type="Proteomes" id="UP001566132"/>
    </source>
</evidence>
<organism evidence="9 10">
    <name type="scientific">Hypothenemus hampei</name>
    <name type="common">Coffee berry borer</name>
    <dbReference type="NCBI Taxonomy" id="57062"/>
    <lineage>
        <taxon>Eukaryota</taxon>
        <taxon>Metazoa</taxon>
        <taxon>Ecdysozoa</taxon>
        <taxon>Arthropoda</taxon>
        <taxon>Hexapoda</taxon>
        <taxon>Insecta</taxon>
        <taxon>Pterygota</taxon>
        <taxon>Neoptera</taxon>
        <taxon>Endopterygota</taxon>
        <taxon>Coleoptera</taxon>
        <taxon>Polyphaga</taxon>
        <taxon>Cucujiformia</taxon>
        <taxon>Curculionidae</taxon>
        <taxon>Scolytinae</taxon>
        <taxon>Hypothenemus</taxon>
    </lineage>
</organism>
<comment type="subcellular location">
    <subcellularLocation>
        <location evidence="1 7">Endoplasmic reticulum membrane</location>
        <topology evidence="1 7">Multi-pass membrane protein</topology>
    </subcellularLocation>
</comment>
<gene>
    <name evidence="9" type="ORF">ABEB36_006241</name>
</gene>
<keyword evidence="3 7" id="KW-0812">Transmembrane</keyword>